<evidence type="ECO:0000313" key="2">
    <source>
        <dbReference type="Proteomes" id="UP000646548"/>
    </source>
</evidence>
<feature type="non-terminal residue" evidence="1">
    <location>
        <position position="99"/>
    </location>
</feature>
<protein>
    <submittedName>
        <fullName evidence="1">Uncharacterized protein</fullName>
    </submittedName>
</protein>
<sequence>MAALDMKMLNDQNLDEHLNGSVSLLRELQTLSDYADGIQSSGDSQPEGALPHVPIRFVHHPKSAARFELPEDAWICQCQLRRMHLHLIPQTCNTRKSGP</sequence>
<evidence type="ECO:0000313" key="1">
    <source>
        <dbReference type="EMBL" id="KAF6724994.1"/>
    </source>
</evidence>
<dbReference type="AlphaFoldDB" id="A0A834F8J2"/>
<comment type="caution">
    <text evidence="1">The sequence shown here is derived from an EMBL/GenBank/DDBJ whole genome shotgun (WGS) entry which is preliminary data.</text>
</comment>
<name>A0A834F8J2_ORYME</name>
<organism evidence="1 2">
    <name type="scientific">Oryzias melastigma</name>
    <name type="common">Marine medaka</name>
    <dbReference type="NCBI Taxonomy" id="30732"/>
    <lineage>
        <taxon>Eukaryota</taxon>
        <taxon>Metazoa</taxon>
        <taxon>Chordata</taxon>
        <taxon>Craniata</taxon>
        <taxon>Vertebrata</taxon>
        <taxon>Euteleostomi</taxon>
        <taxon>Actinopterygii</taxon>
        <taxon>Neopterygii</taxon>
        <taxon>Teleostei</taxon>
        <taxon>Neoteleostei</taxon>
        <taxon>Acanthomorphata</taxon>
        <taxon>Ovalentaria</taxon>
        <taxon>Atherinomorphae</taxon>
        <taxon>Beloniformes</taxon>
        <taxon>Adrianichthyidae</taxon>
        <taxon>Oryziinae</taxon>
        <taxon>Oryzias</taxon>
    </lineage>
</organism>
<gene>
    <name evidence="1" type="ORF">FQA47_019222</name>
</gene>
<accession>A0A834F8J2</accession>
<dbReference type="EMBL" id="WKFB01000380">
    <property type="protein sequence ID" value="KAF6724994.1"/>
    <property type="molecule type" value="Genomic_DNA"/>
</dbReference>
<proteinExistence type="predicted"/>
<reference evidence="1" key="1">
    <citation type="journal article" name="BMC Genomics">
        <title>Long-read sequencing and de novo genome assembly of marine medaka (Oryzias melastigma).</title>
        <authorList>
            <person name="Liang P."/>
            <person name="Saqib H.S.A."/>
            <person name="Ni X."/>
            <person name="Shen Y."/>
        </authorList>
    </citation>
    <scope>NUCLEOTIDE SEQUENCE</scope>
    <source>
        <strain evidence="1">Bigg-433</strain>
    </source>
</reference>
<dbReference type="Proteomes" id="UP000646548">
    <property type="component" value="Unassembled WGS sequence"/>
</dbReference>